<dbReference type="InterPro" id="IPR046040">
    <property type="entry name" value="DUF5998"/>
</dbReference>
<dbReference type="Proteomes" id="UP000070659">
    <property type="component" value="Unassembled WGS sequence"/>
</dbReference>
<accession>A0A132MPN7</accession>
<dbReference type="AlphaFoldDB" id="A0A132MPN7"/>
<evidence type="ECO:0000313" key="3">
    <source>
        <dbReference type="EMBL" id="KWX04459.1"/>
    </source>
</evidence>
<dbReference type="EMBL" id="JYIJ01000015">
    <property type="protein sequence ID" value="KWX04459.1"/>
    <property type="molecule type" value="Genomic_DNA"/>
</dbReference>
<organism evidence="2 5">
    <name type="scientific">Carbonactinospora thermoautotrophica</name>
    <dbReference type="NCBI Taxonomy" id="1469144"/>
    <lineage>
        <taxon>Bacteria</taxon>
        <taxon>Bacillati</taxon>
        <taxon>Actinomycetota</taxon>
        <taxon>Actinomycetes</taxon>
        <taxon>Kitasatosporales</taxon>
        <taxon>Carbonactinosporaceae</taxon>
        <taxon>Carbonactinospora</taxon>
    </lineage>
</organism>
<dbReference type="EMBL" id="LAXD01000001">
    <property type="protein sequence ID" value="KWW99802.1"/>
    <property type="molecule type" value="Genomic_DNA"/>
</dbReference>
<proteinExistence type="predicted"/>
<reference evidence="6" key="2">
    <citation type="submission" date="2015-02" db="EMBL/GenBank/DDBJ databases">
        <title>Physiological reanalysis, assessment of diazotrophy, and genome sequences of multiple isolates of Streptomyces thermoautotrophicus.</title>
        <authorList>
            <person name="MacKellar D.C."/>
            <person name="Lieber L."/>
            <person name="Norman J."/>
            <person name="Bolger A."/>
            <person name="Tobin C."/>
            <person name="Murray J.W."/>
            <person name="Friesen M."/>
            <person name="Prell J."/>
        </authorList>
    </citation>
    <scope>NUCLEOTIDE SEQUENCE [LARGE SCALE GENOMIC DNA]</scope>
    <source>
        <strain evidence="6">UBT1</strain>
    </source>
</reference>
<reference evidence="5" key="4">
    <citation type="submission" date="2015-04" db="EMBL/GenBank/DDBJ databases">
        <title>Physiological reanalysis, assessment of diazotrophy, and genome sequences of multiple isolates of Streptomyces thermoautotrophicus.</title>
        <authorList>
            <person name="MacKellar D.C."/>
            <person name="Lieber L."/>
            <person name="Norman J."/>
            <person name="Bolger A."/>
            <person name="Tobin C."/>
            <person name="Murray J.W."/>
            <person name="Chang R."/>
            <person name="Ford T."/>
            <person name="Nguyen P.Q."/>
            <person name="Woodward J."/>
            <person name="Permingeat H."/>
            <person name="Joshi N.S."/>
            <person name="Silver P.A."/>
            <person name="Usadel B."/>
            <person name="Rutherford A.W."/>
            <person name="Friesen M."/>
            <person name="Prell J."/>
        </authorList>
    </citation>
    <scope>NUCLEOTIDE SEQUENCE [LARGE SCALE GENOMIC DNA]</scope>
    <source>
        <strain evidence="5">H1</strain>
    </source>
</reference>
<evidence type="ECO:0000313" key="5">
    <source>
        <dbReference type="Proteomes" id="UP000070188"/>
    </source>
</evidence>
<dbReference type="Pfam" id="PF19461">
    <property type="entry name" value="DUF5998"/>
    <property type="match status" value="1"/>
</dbReference>
<dbReference type="STRING" id="1469144.LI90_1441"/>
<evidence type="ECO:0000313" key="6">
    <source>
        <dbReference type="Proteomes" id="UP000070598"/>
    </source>
</evidence>
<reference evidence="2" key="3">
    <citation type="submission" date="2015-04" db="EMBL/GenBank/DDBJ databases">
        <title>Physiological reanalysis, assessment of diazotrophy, and genome sequences of multiple isolates of Streptomyces thermoautotrophicus.</title>
        <authorList>
            <person name="MacKellar D.C."/>
            <person name="Lieber L."/>
            <person name="Norman J."/>
            <person name="Bolger A."/>
            <person name="Tobin C."/>
            <person name="Murray J.W."/>
            <person name="Woodward J."/>
            <person name="Friesen M."/>
            <person name="Prell J."/>
        </authorList>
    </citation>
    <scope>NUCLEOTIDE SEQUENCE [LARGE SCALE GENOMIC DNA]</scope>
    <source>
        <strain evidence="2">H1</strain>
    </source>
</reference>
<evidence type="ECO:0000313" key="7">
    <source>
        <dbReference type="Proteomes" id="UP000070659"/>
    </source>
</evidence>
<reference evidence="3 7" key="1">
    <citation type="submission" date="2015-02" db="EMBL/GenBank/DDBJ databases">
        <title>Physiological reanalysis, assessment of diazotrophy, and genome sequences of multiple isolates of Streptomyces thermoautotrophicus.</title>
        <authorList>
            <person name="MacKellar D.C."/>
            <person name="Lieber L."/>
            <person name="Norman J."/>
            <person name="Bolger A."/>
            <person name="Tobin C."/>
            <person name="Murray J.W."/>
            <person name="Prell J."/>
        </authorList>
    </citation>
    <scope>NUCLEOTIDE SEQUENCE [LARGE SCALE GENOMIC DNA]</scope>
    <source>
        <strain evidence="3 7">UBT1</strain>
    </source>
</reference>
<feature type="compositionally biased region" description="Low complexity" evidence="1">
    <location>
        <begin position="79"/>
        <end position="91"/>
    </location>
</feature>
<sequence length="195" mass="20734">MSDTSTTAQGLRAAIERSGYYPSLVAEAIDSAVGSEPVLSYLVHQETTFDQNEVRRHVTVLVLTPTRFVVGHTDEHPSDATSPTPYATTSTETVRLDRINSVVVSRMVANPAEYVPGELPREVVLTIGWGAVSRIDLEPAGCSDPNCEADHGYTGSTTADDLSLRVSVAGDGPDVVAQALAFASALSEAIVRYGR</sequence>
<comment type="caution">
    <text evidence="2">The sequence shown here is derived from an EMBL/GenBank/DDBJ whole genome shotgun (WGS) entry which is preliminary data.</text>
</comment>
<keyword evidence="5" id="KW-1185">Reference proteome</keyword>
<name>A0A132MPN7_9ACTN</name>
<dbReference type="PATRIC" id="fig|1469144.10.peg.1582"/>
<protein>
    <submittedName>
        <fullName evidence="3">Phosphodiesterase</fullName>
    </submittedName>
</protein>
<feature type="region of interest" description="Disordered" evidence="1">
    <location>
        <begin position="72"/>
        <end position="91"/>
    </location>
</feature>
<evidence type="ECO:0000313" key="2">
    <source>
        <dbReference type="EMBL" id="KWW99802.1"/>
    </source>
</evidence>
<dbReference type="Proteomes" id="UP000070188">
    <property type="component" value="Unassembled WGS sequence"/>
</dbReference>
<dbReference type="RefSeq" id="WP_066885732.1">
    <property type="nucleotide sequence ID" value="NZ_CP171739.1"/>
</dbReference>
<evidence type="ECO:0000256" key="1">
    <source>
        <dbReference type="SAM" id="MobiDB-lite"/>
    </source>
</evidence>
<evidence type="ECO:0000313" key="4">
    <source>
        <dbReference type="EMBL" id="KWX08335.1"/>
    </source>
</evidence>
<dbReference type="Proteomes" id="UP000070598">
    <property type="component" value="Unassembled WGS sequence"/>
</dbReference>
<gene>
    <name evidence="2" type="ORF">LI90_1441</name>
    <name evidence="3" type="ORF">TH66_07755</name>
    <name evidence="4" type="ORF">TR74_15455</name>
</gene>
<dbReference type="EMBL" id="JYIK01000990">
    <property type="protein sequence ID" value="KWX08335.1"/>
    <property type="molecule type" value="Genomic_DNA"/>
</dbReference>